<feature type="region of interest" description="Hydrophobic" evidence="10">
    <location>
        <begin position="1"/>
        <end position="26"/>
    </location>
</feature>
<dbReference type="Pfam" id="PF14697">
    <property type="entry name" value="Fer4_21"/>
    <property type="match status" value="1"/>
</dbReference>
<evidence type="ECO:0000256" key="10">
    <source>
        <dbReference type="HAMAP-Rule" id="MF_00463"/>
    </source>
</evidence>
<feature type="binding site" evidence="10">
    <location>
        <position position="141"/>
    </location>
    <ligand>
        <name>[4Fe-4S] cluster</name>
        <dbReference type="ChEBI" id="CHEBI:49883"/>
        <label>2</label>
    </ligand>
</feature>
<dbReference type="EMBL" id="JAHBCL010000013">
    <property type="protein sequence ID" value="MBS7526839.1"/>
    <property type="molecule type" value="Genomic_DNA"/>
</dbReference>
<dbReference type="InterPro" id="IPR017896">
    <property type="entry name" value="4Fe4S_Fe-S-bd"/>
</dbReference>
<keyword evidence="7 10" id="KW-0408">Iron</keyword>
<dbReference type="InterPro" id="IPR050395">
    <property type="entry name" value="4Fe4S_Ferredoxin_RnfB"/>
</dbReference>
<comment type="caution">
    <text evidence="13">The sequence shown here is derived from an EMBL/GenBank/DDBJ whole genome shotgun (WGS) entry which is preliminary data.</text>
</comment>
<dbReference type="PANTHER" id="PTHR43560:SF1">
    <property type="entry name" value="ION-TRANSLOCATING OXIDOREDUCTASE COMPLEX SUBUNIT B"/>
    <property type="match status" value="1"/>
</dbReference>
<name>A0ABS5PNU5_9FIRM</name>
<feature type="domain" description="4Fe-4S ferredoxin-type" evidence="11">
    <location>
        <begin position="131"/>
        <end position="161"/>
    </location>
</feature>
<comment type="function">
    <text evidence="10">Part of a membrane-bound complex that couples electron transfer with translocation of ions across the membrane.</text>
</comment>
<feature type="binding site" evidence="10">
    <location>
        <position position="57"/>
    </location>
    <ligand>
        <name>[4Fe-4S] cluster</name>
        <dbReference type="ChEBI" id="CHEBI:49883"/>
        <label>1</label>
    </ligand>
</feature>
<feature type="binding site" evidence="10">
    <location>
        <position position="151"/>
    </location>
    <ligand>
        <name>[4Fe-4S] cluster</name>
        <dbReference type="ChEBI" id="CHEBI:49883"/>
        <label>3</label>
    </ligand>
</feature>
<comment type="cofactor">
    <cofactor evidence="10">
        <name>[4Fe-4S] cluster</name>
        <dbReference type="ChEBI" id="CHEBI:49883"/>
    </cofactor>
    <text evidence="10">Binds 3 [4Fe-4S] clusters.</text>
</comment>
<keyword evidence="14" id="KW-1185">Reference proteome</keyword>
<keyword evidence="10" id="KW-1003">Cell membrane</keyword>
<evidence type="ECO:0000256" key="1">
    <source>
        <dbReference type="ARBA" id="ARBA00022448"/>
    </source>
</evidence>
<evidence type="ECO:0000256" key="2">
    <source>
        <dbReference type="ARBA" id="ARBA00022485"/>
    </source>
</evidence>
<evidence type="ECO:0000256" key="8">
    <source>
        <dbReference type="ARBA" id="ARBA00023014"/>
    </source>
</evidence>
<dbReference type="Pfam" id="PF12838">
    <property type="entry name" value="Fer4_7"/>
    <property type="match status" value="1"/>
</dbReference>
<evidence type="ECO:0000256" key="6">
    <source>
        <dbReference type="ARBA" id="ARBA00022982"/>
    </source>
</evidence>
<dbReference type="Pfam" id="PF04060">
    <property type="entry name" value="FeS"/>
    <property type="match status" value="1"/>
</dbReference>
<dbReference type="CDD" id="cd10549">
    <property type="entry name" value="MtMvhB_like"/>
    <property type="match status" value="2"/>
</dbReference>
<feature type="binding site" evidence="10">
    <location>
        <position position="137"/>
    </location>
    <ligand>
        <name>[4Fe-4S] cluster</name>
        <dbReference type="ChEBI" id="CHEBI:49883"/>
        <label>2</label>
    </ligand>
</feature>
<feature type="binding site" evidence="10">
    <location>
        <position position="74"/>
    </location>
    <ligand>
        <name>[4Fe-4S] cluster</name>
        <dbReference type="ChEBI" id="CHEBI:49883"/>
        <label>1</label>
    </ligand>
</feature>
<dbReference type="Pfam" id="PF00037">
    <property type="entry name" value="Fer4"/>
    <property type="match status" value="2"/>
</dbReference>
<dbReference type="SUPFAM" id="SSF54862">
    <property type="entry name" value="4Fe-4S ferredoxins"/>
    <property type="match status" value="2"/>
</dbReference>
<feature type="domain" description="4Fe-4S ferredoxin-type" evidence="11">
    <location>
        <begin position="298"/>
        <end position="325"/>
    </location>
</feature>
<feature type="binding site" evidence="10">
    <location>
        <position position="147"/>
    </location>
    <ligand>
        <name>[4Fe-4S] cluster</name>
        <dbReference type="ChEBI" id="CHEBI:49883"/>
        <label>2</label>
    </ligand>
</feature>
<keyword evidence="5 10" id="KW-1278">Translocase</keyword>
<evidence type="ECO:0000259" key="12">
    <source>
        <dbReference type="PROSITE" id="PS51656"/>
    </source>
</evidence>
<feature type="domain" description="4Fe-4S ferredoxin-type" evidence="11">
    <location>
        <begin position="268"/>
        <end position="297"/>
    </location>
</feature>
<comment type="subcellular location">
    <subcellularLocation>
        <location evidence="10">Cell membrane</location>
    </subcellularLocation>
</comment>
<accession>A0ABS5PNU5</accession>
<keyword evidence="9 10" id="KW-0472">Membrane</keyword>
<keyword evidence="6 10" id="KW-0249">Electron transport</keyword>
<feature type="binding site" evidence="10">
    <location>
        <position position="49"/>
    </location>
    <ligand>
        <name>[4Fe-4S] cluster</name>
        <dbReference type="ChEBI" id="CHEBI:49883"/>
        <label>1</label>
    </ligand>
</feature>
<keyword evidence="3 10" id="KW-0479">Metal-binding</keyword>
<feature type="binding site" evidence="10">
    <location>
        <position position="181"/>
    </location>
    <ligand>
        <name>[4Fe-4S] cluster</name>
        <dbReference type="ChEBI" id="CHEBI:49883"/>
        <label>2</label>
    </ligand>
</feature>
<keyword evidence="4 10" id="KW-0677">Repeat</keyword>
<evidence type="ECO:0000256" key="9">
    <source>
        <dbReference type="ARBA" id="ARBA00023136"/>
    </source>
</evidence>
<dbReference type="PROSITE" id="PS00198">
    <property type="entry name" value="4FE4S_FER_1"/>
    <property type="match status" value="3"/>
</dbReference>
<gene>
    <name evidence="10" type="primary">rnfB</name>
    <name evidence="13" type="ORF">KHM83_09130</name>
</gene>
<feature type="domain" description="4Fe-4S ferredoxin-type" evidence="11">
    <location>
        <begin position="162"/>
        <end position="191"/>
    </location>
</feature>
<feature type="binding site" evidence="10">
    <location>
        <position position="52"/>
    </location>
    <ligand>
        <name>[4Fe-4S] cluster</name>
        <dbReference type="ChEBI" id="CHEBI:49883"/>
        <label>1</label>
    </ligand>
</feature>
<comment type="similarity">
    <text evidence="10">Belongs to the 4Fe4S bacterial-type ferredoxin family. RnfB subfamily.</text>
</comment>
<sequence>MNTILLSAISLGIMGLLFGAGLAFASKKFAVEVDPRVTAIREVVPGANCGACGFPGCDGYSAAVVRGDAPVNGCPVGGADVAKLVAEIMGMDAGSSVKMVAKVKCEGSSDHCGNRFDYDGFDSCVAANMLGGGPKDCQYGCMGLGSCVQVCPFDAIHINDRGIAEVDKEKCTSCNKCIEICPKNVISLVPYDQLVIVDCNNKDKGPQVKKNCDVACIACGLCERNCPFDAIHVVNNLAEIDYEKCKNCMVCVEKCPTKAIEGDLSKRKTAKVIEDKCIGCTICAKNCPVDAISGELKSVHTVDADKCIGCGVCAEKCPKDAIELI</sequence>
<feature type="domain" description="4Fe-4S" evidence="12">
    <location>
        <begin position="32"/>
        <end position="91"/>
    </location>
</feature>
<evidence type="ECO:0000256" key="3">
    <source>
        <dbReference type="ARBA" id="ARBA00022723"/>
    </source>
</evidence>
<reference evidence="13 14" key="1">
    <citation type="submission" date="2021-05" db="EMBL/GenBank/DDBJ databases">
        <title>Fusibacter ferrireducens sp. nov., an anaerobic, sulfur- and Fe-reducing bacterium isolated from the mangrove sediment.</title>
        <authorList>
            <person name="Qiu D."/>
        </authorList>
    </citation>
    <scope>NUCLEOTIDE SEQUENCE [LARGE SCALE GENOMIC DNA]</scope>
    <source>
        <strain evidence="13 14">DSM 12116</strain>
    </source>
</reference>
<proteinExistence type="inferred from homology"/>
<keyword evidence="1 10" id="KW-0813">Transport</keyword>
<dbReference type="EC" id="7.-.-.-" evidence="10"/>
<dbReference type="PROSITE" id="PS51379">
    <property type="entry name" value="4FE4S_FER_2"/>
    <property type="match status" value="6"/>
</dbReference>
<dbReference type="InterPro" id="IPR010207">
    <property type="entry name" value="Elect_transpt_cplx_RnfB/RsxB"/>
</dbReference>
<dbReference type="PANTHER" id="PTHR43560">
    <property type="entry name" value="ION-TRANSLOCATING OXIDOREDUCTASE COMPLEX SUBUNIT B"/>
    <property type="match status" value="1"/>
</dbReference>
<organism evidence="13 14">
    <name type="scientific">Fusibacter paucivorans</name>
    <dbReference type="NCBI Taxonomy" id="76009"/>
    <lineage>
        <taxon>Bacteria</taxon>
        <taxon>Bacillati</taxon>
        <taxon>Bacillota</taxon>
        <taxon>Clostridia</taxon>
        <taxon>Eubacteriales</taxon>
        <taxon>Eubacteriales Family XII. Incertae Sedis</taxon>
        <taxon>Fusibacter</taxon>
    </lineage>
</organism>
<evidence type="ECO:0000259" key="11">
    <source>
        <dbReference type="PROSITE" id="PS51379"/>
    </source>
</evidence>
<feature type="binding site" evidence="10">
    <location>
        <position position="177"/>
    </location>
    <ligand>
        <name>[4Fe-4S] cluster</name>
        <dbReference type="ChEBI" id="CHEBI:49883"/>
        <label>3</label>
    </ligand>
</feature>
<dbReference type="InterPro" id="IPR007202">
    <property type="entry name" value="4Fe-4S_dom"/>
</dbReference>
<dbReference type="Gene3D" id="3.30.70.20">
    <property type="match status" value="3"/>
</dbReference>
<feature type="binding site" evidence="10">
    <location>
        <position position="171"/>
    </location>
    <ligand>
        <name>[4Fe-4S] cluster</name>
        <dbReference type="ChEBI" id="CHEBI:49883"/>
        <label>3</label>
    </ligand>
</feature>
<evidence type="ECO:0000256" key="7">
    <source>
        <dbReference type="ARBA" id="ARBA00023004"/>
    </source>
</evidence>
<evidence type="ECO:0000256" key="4">
    <source>
        <dbReference type="ARBA" id="ARBA00022737"/>
    </source>
</evidence>
<feature type="domain" description="4Fe-4S ferredoxin-type" evidence="11">
    <location>
        <begin position="238"/>
        <end position="265"/>
    </location>
</feature>
<evidence type="ECO:0000313" key="14">
    <source>
        <dbReference type="Proteomes" id="UP000746471"/>
    </source>
</evidence>
<dbReference type="PROSITE" id="PS51656">
    <property type="entry name" value="4FE4S"/>
    <property type="match status" value="1"/>
</dbReference>
<dbReference type="Gene3D" id="1.10.15.40">
    <property type="entry name" value="Electron transport complex subunit B, putative Fe-S cluster"/>
    <property type="match status" value="1"/>
</dbReference>
<comment type="caution">
    <text evidence="10">Lacks conserved residue(s) required for the propagation of feature annotation.</text>
</comment>
<feature type="domain" description="4Fe-4S ferredoxin-type" evidence="11">
    <location>
        <begin position="206"/>
        <end position="236"/>
    </location>
</feature>
<keyword evidence="8 10" id="KW-0411">Iron-sulfur</keyword>
<evidence type="ECO:0000256" key="5">
    <source>
        <dbReference type="ARBA" id="ARBA00022967"/>
    </source>
</evidence>
<feature type="binding site" evidence="10">
    <location>
        <position position="174"/>
    </location>
    <ligand>
        <name>[4Fe-4S] cluster</name>
        <dbReference type="ChEBI" id="CHEBI:49883"/>
        <label>3</label>
    </ligand>
</feature>
<comment type="subunit">
    <text evidence="10">The complex is composed of six subunits: RnfA, RnfB, RnfC, RnfD, RnfE and RnfG.</text>
</comment>
<keyword evidence="2 10" id="KW-0004">4Fe-4S</keyword>
<dbReference type="InterPro" id="IPR017900">
    <property type="entry name" value="4Fe4S_Fe_S_CS"/>
</dbReference>
<protein>
    <recommendedName>
        <fullName evidence="10">Ion-translocating oxidoreductase complex subunit B</fullName>
        <ecNumber evidence="10">7.-.-.-</ecNumber>
    </recommendedName>
    <alternativeName>
        <fullName evidence="10">Rnf electron transport complex subunit B</fullName>
    </alternativeName>
</protein>
<evidence type="ECO:0000313" key="13">
    <source>
        <dbReference type="EMBL" id="MBS7526839.1"/>
    </source>
</evidence>
<dbReference type="Proteomes" id="UP000746471">
    <property type="component" value="Unassembled WGS sequence"/>
</dbReference>
<dbReference type="HAMAP" id="MF_00463">
    <property type="entry name" value="RsxB_RnfB"/>
    <property type="match status" value="1"/>
</dbReference>
<dbReference type="NCBIfam" id="TIGR01944">
    <property type="entry name" value="rnfB"/>
    <property type="match status" value="1"/>
</dbReference>